<dbReference type="AlphaFoldDB" id="A0A6A5RYZ4"/>
<dbReference type="Proteomes" id="UP000800082">
    <property type="component" value="Unassembled WGS sequence"/>
</dbReference>
<protein>
    <submittedName>
        <fullName evidence="1">Uncharacterized protein</fullName>
    </submittedName>
</protein>
<dbReference type="GeneID" id="54345151"/>
<keyword evidence="2" id="KW-1185">Reference proteome</keyword>
<organism evidence="1 2">
    <name type="scientific">Didymella exigua CBS 183.55</name>
    <dbReference type="NCBI Taxonomy" id="1150837"/>
    <lineage>
        <taxon>Eukaryota</taxon>
        <taxon>Fungi</taxon>
        <taxon>Dikarya</taxon>
        <taxon>Ascomycota</taxon>
        <taxon>Pezizomycotina</taxon>
        <taxon>Dothideomycetes</taxon>
        <taxon>Pleosporomycetidae</taxon>
        <taxon>Pleosporales</taxon>
        <taxon>Pleosporineae</taxon>
        <taxon>Didymellaceae</taxon>
        <taxon>Didymella</taxon>
    </lineage>
</organism>
<accession>A0A6A5RYZ4</accession>
<evidence type="ECO:0000313" key="2">
    <source>
        <dbReference type="Proteomes" id="UP000800082"/>
    </source>
</evidence>
<dbReference type="EMBL" id="ML978958">
    <property type="protein sequence ID" value="KAF1932853.1"/>
    <property type="molecule type" value="Genomic_DNA"/>
</dbReference>
<gene>
    <name evidence="1" type="ORF">M421DRAFT_1436</name>
</gene>
<sequence>MTAPSLPIDIWLIIFEYIDAAYDVLDDTDADSLTVLWCFIRNVAPHLRDCIDEYFCHGVLQNMLVNLSYSNINRHGGPAFAHLHPKPRVVHRGVAAARTGPPAWEKEHLNLRGTLSEGDRMDYLAALRDHTGIGSGYRPPLYLKLREAANDTELVDLVVDIEARELSFDWRRTPACSLLNSAS</sequence>
<proteinExistence type="predicted"/>
<dbReference type="RefSeq" id="XP_033453101.1">
    <property type="nucleotide sequence ID" value="XM_033587505.1"/>
</dbReference>
<reference evidence="1" key="1">
    <citation type="journal article" date="2020" name="Stud. Mycol.">
        <title>101 Dothideomycetes genomes: a test case for predicting lifestyles and emergence of pathogens.</title>
        <authorList>
            <person name="Haridas S."/>
            <person name="Albert R."/>
            <person name="Binder M."/>
            <person name="Bloem J."/>
            <person name="Labutti K."/>
            <person name="Salamov A."/>
            <person name="Andreopoulos B."/>
            <person name="Baker S."/>
            <person name="Barry K."/>
            <person name="Bills G."/>
            <person name="Bluhm B."/>
            <person name="Cannon C."/>
            <person name="Castanera R."/>
            <person name="Culley D."/>
            <person name="Daum C."/>
            <person name="Ezra D."/>
            <person name="Gonzalez J."/>
            <person name="Henrissat B."/>
            <person name="Kuo A."/>
            <person name="Liang C."/>
            <person name="Lipzen A."/>
            <person name="Lutzoni F."/>
            <person name="Magnuson J."/>
            <person name="Mondo S."/>
            <person name="Nolan M."/>
            <person name="Ohm R."/>
            <person name="Pangilinan J."/>
            <person name="Park H.-J."/>
            <person name="Ramirez L."/>
            <person name="Alfaro M."/>
            <person name="Sun H."/>
            <person name="Tritt A."/>
            <person name="Yoshinaga Y."/>
            <person name="Zwiers L.-H."/>
            <person name="Turgeon B."/>
            <person name="Goodwin S."/>
            <person name="Spatafora J."/>
            <person name="Crous P."/>
            <person name="Grigoriev I."/>
        </authorList>
    </citation>
    <scope>NUCLEOTIDE SEQUENCE</scope>
    <source>
        <strain evidence="1">CBS 183.55</strain>
    </source>
</reference>
<name>A0A6A5RYZ4_9PLEO</name>
<dbReference type="OrthoDB" id="2997776at2759"/>
<evidence type="ECO:0000313" key="1">
    <source>
        <dbReference type="EMBL" id="KAF1932853.1"/>
    </source>
</evidence>